<evidence type="ECO:0000313" key="3">
    <source>
        <dbReference type="Proteomes" id="UP000567293"/>
    </source>
</evidence>
<comment type="caution">
    <text evidence="2">The sequence shown here is derived from an EMBL/GenBank/DDBJ whole genome shotgun (WGS) entry which is preliminary data.</text>
</comment>
<accession>A0A7V8NTH1</accession>
<feature type="region of interest" description="Disordered" evidence="1">
    <location>
        <begin position="41"/>
        <end position="67"/>
    </location>
</feature>
<organism evidence="2 3">
    <name type="scientific">Candidatus Acidiferrum panamense</name>
    <dbReference type="NCBI Taxonomy" id="2741543"/>
    <lineage>
        <taxon>Bacteria</taxon>
        <taxon>Pseudomonadati</taxon>
        <taxon>Acidobacteriota</taxon>
        <taxon>Terriglobia</taxon>
        <taxon>Candidatus Acidiferrales</taxon>
        <taxon>Candidatus Acidiferrum</taxon>
    </lineage>
</organism>
<name>A0A7V8NTH1_9BACT</name>
<sequence length="67" mass="7496">MSDFPANVQRVFTAANRLPWQGARLPLVVLRHPPAFEARPHAGQGLLREQATGTFERSSNTQRTLLN</sequence>
<proteinExistence type="predicted"/>
<dbReference type="EMBL" id="JACDQQ010001815">
    <property type="protein sequence ID" value="MBA0087072.1"/>
    <property type="molecule type" value="Genomic_DNA"/>
</dbReference>
<evidence type="ECO:0000256" key="1">
    <source>
        <dbReference type="SAM" id="MobiDB-lite"/>
    </source>
</evidence>
<dbReference type="AlphaFoldDB" id="A0A7V8NTH1"/>
<dbReference type="Proteomes" id="UP000567293">
    <property type="component" value="Unassembled WGS sequence"/>
</dbReference>
<evidence type="ECO:0000313" key="2">
    <source>
        <dbReference type="EMBL" id="MBA0087072.1"/>
    </source>
</evidence>
<feature type="compositionally biased region" description="Polar residues" evidence="1">
    <location>
        <begin position="51"/>
        <end position="67"/>
    </location>
</feature>
<protein>
    <submittedName>
        <fullName evidence="2">Uncharacterized protein</fullName>
    </submittedName>
</protein>
<gene>
    <name evidence="2" type="ORF">HRJ53_18975</name>
</gene>
<keyword evidence="3" id="KW-1185">Reference proteome</keyword>
<reference evidence="2" key="1">
    <citation type="submission" date="2020-06" db="EMBL/GenBank/DDBJ databases">
        <title>Legume-microbial interactions unlock mineral nutrients during tropical forest succession.</title>
        <authorList>
            <person name="Epihov D.Z."/>
        </authorList>
    </citation>
    <scope>NUCLEOTIDE SEQUENCE [LARGE SCALE GENOMIC DNA]</scope>
    <source>
        <strain evidence="2">Pan2503</strain>
    </source>
</reference>